<organism evidence="1 2">
    <name type="scientific">Sinorhizobium phage phiM9</name>
    <dbReference type="NCBI Taxonomy" id="1636182"/>
    <lineage>
        <taxon>Viruses</taxon>
        <taxon>Duplodnaviria</taxon>
        <taxon>Heunggongvirae</taxon>
        <taxon>Uroviricota</taxon>
        <taxon>Caudoviricetes</taxon>
        <taxon>Pootjesviridae</taxon>
        <taxon>Emnonavirus</taxon>
        <taxon>Emnonavirus phiM9</taxon>
    </lineage>
</organism>
<keyword evidence="2" id="KW-1185">Reference proteome</keyword>
<protein>
    <submittedName>
        <fullName evidence="1">Uncharacterized protein</fullName>
    </submittedName>
</protein>
<reference evidence="1 2" key="1">
    <citation type="journal article" date="2015" name="J. Virol.">
        <title>Sinorhizobium meliloti Phage ?M9 Defines a New Group of T4 Superfamily Phages with Unusual Genomic Features but a Common T=16 Capsid.</title>
        <authorList>
            <person name="Johnson M.C."/>
            <person name="Tatum K.B."/>
            <person name="Lynn J.S."/>
            <person name="Brewer T.E."/>
            <person name="Lu S."/>
            <person name="Washburn B.K."/>
            <person name="Stroupe M.E."/>
            <person name="Jones K.M."/>
        </authorList>
    </citation>
    <scope>NUCLEOTIDE SEQUENCE [LARGE SCALE GENOMIC DNA]</scope>
</reference>
<proteinExistence type="predicted"/>
<dbReference type="EMBL" id="KP881232">
    <property type="protein sequence ID" value="AKE44675.1"/>
    <property type="molecule type" value="Genomic_DNA"/>
</dbReference>
<gene>
    <name evidence="1" type="ORF">Sm_phiM9_045</name>
</gene>
<evidence type="ECO:0000313" key="2">
    <source>
        <dbReference type="Proteomes" id="UP000033804"/>
    </source>
</evidence>
<dbReference type="GeneID" id="26517727"/>
<accession>A0A0F6R5R9</accession>
<reference evidence="2" key="2">
    <citation type="submission" date="2015-03" db="EMBL/GenBank/DDBJ databases">
        <title>The genome and structure of Sinorhizobium meliloti phage phiM9.</title>
        <authorList>
            <person name="Johnson M.C."/>
            <person name="Tatum K.B."/>
            <person name="Lynn J.S."/>
            <person name="Brewer T.E."/>
            <person name="Washburn B.K."/>
            <person name="Stroupe M.E."/>
            <person name="Jones K.M."/>
        </authorList>
    </citation>
    <scope>NUCLEOTIDE SEQUENCE [LARGE SCALE GENOMIC DNA]</scope>
</reference>
<dbReference type="RefSeq" id="YP_009189429.1">
    <property type="nucleotide sequence ID" value="NC_028676.1"/>
</dbReference>
<sequence length="85" mass="9715">MSFEDLNNQVVSLHQKLITLQPKDLEAILEASGYLENNILKCTFQKMTVSGSYWYSITYYDDIEGEEGEGHVYVSIKDGKLEADF</sequence>
<dbReference type="KEGG" id="vg:26517727"/>
<name>A0A0F6R5R9_9CAUD</name>
<dbReference type="Proteomes" id="UP000033804">
    <property type="component" value="Segment"/>
</dbReference>
<evidence type="ECO:0000313" key="1">
    <source>
        <dbReference type="EMBL" id="AKE44675.1"/>
    </source>
</evidence>